<dbReference type="EMBL" id="UPXX01000032">
    <property type="protein sequence ID" value="VBB47009.1"/>
    <property type="molecule type" value="Genomic_DNA"/>
</dbReference>
<proteinExistence type="predicted"/>
<sequence length="160" mass="17335">MIADILGCLFFDLSGEDLFFAVFLSVLPISLKRFHTEKVFSTDPGIDLCVDPMTCGLSLRKPITESAQRESLGPGNEWVRQPRGTSEARPAGESEGTHRQGLSGSSPYALSMYSAAQDETMVRPLVTSTVLGVAGVPVLTVYHPGDRCRIRGKGPVIHEE</sequence>
<protein>
    <submittedName>
        <fullName evidence="2">Uncharacterized protein</fullName>
    </submittedName>
</protein>
<evidence type="ECO:0000256" key="1">
    <source>
        <dbReference type="SAM" id="MobiDB-lite"/>
    </source>
</evidence>
<organism evidence="2">
    <name type="scientific">Uncultured Desulfatiglans sp</name>
    <dbReference type="NCBI Taxonomy" id="1748965"/>
    <lineage>
        <taxon>Bacteria</taxon>
        <taxon>Pseudomonadati</taxon>
        <taxon>Thermodesulfobacteriota</taxon>
        <taxon>Desulfobacteria</taxon>
        <taxon>Desulfatiglandales</taxon>
        <taxon>Desulfatiglandaceae</taxon>
        <taxon>Desulfatiglans</taxon>
        <taxon>environmental samples</taxon>
    </lineage>
</organism>
<feature type="region of interest" description="Disordered" evidence="1">
    <location>
        <begin position="66"/>
        <end position="105"/>
    </location>
</feature>
<evidence type="ECO:0000313" key="2">
    <source>
        <dbReference type="EMBL" id="VBB47009.1"/>
    </source>
</evidence>
<dbReference type="AlphaFoldDB" id="A0A653AG27"/>
<accession>A0A653AG27</accession>
<name>A0A653AG27_UNCDX</name>
<gene>
    <name evidence="2" type="ORF">TRIP_B50091</name>
</gene>
<reference evidence="2" key="1">
    <citation type="submission" date="2018-07" db="EMBL/GenBank/DDBJ databases">
        <authorList>
            <consortium name="Genoscope - CEA"/>
            <person name="William W."/>
        </authorList>
    </citation>
    <scope>NUCLEOTIDE SEQUENCE</scope>
    <source>
        <strain evidence="2">IK1</strain>
    </source>
</reference>